<reference evidence="3" key="1">
    <citation type="journal article" date="2014" name="Int. J. Syst. Evol. Microbiol.">
        <title>Complete genome sequence of Corynebacterium casei LMG S-19264T (=DSM 44701T), isolated from a smear-ripened cheese.</title>
        <authorList>
            <consortium name="US DOE Joint Genome Institute (JGI-PGF)"/>
            <person name="Walter F."/>
            <person name="Albersmeier A."/>
            <person name="Kalinowski J."/>
            <person name="Ruckert C."/>
        </authorList>
    </citation>
    <scope>NUCLEOTIDE SEQUENCE</scope>
    <source>
        <strain evidence="3">CGMCC 1.12698</strain>
    </source>
</reference>
<dbReference type="PROSITE" id="PS51257">
    <property type="entry name" value="PROKAR_LIPOPROTEIN"/>
    <property type="match status" value="1"/>
</dbReference>
<organism evidence="3 4">
    <name type="scientific">Priestia taiwanensis</name>
    <dbReference type="NCBI Taxonomy" id="1347902"/>
    <lineage>
        <taxon>Bacteria</taxon>
        <taxon>Bacillati</taxon>
        <taxon>Bacillota</taxon>
        <taxon>Bacilli</taxon>
        <taxon>Bacillales</taxon>
        <taxon>Bacillaceae</taxon>
        <taxon>Priestia</taxon>
    </lineage>
</organism>
<dbReference type="AlphaFoldDB" id="A0A917AQY7"/>
<dbReference type="PANTHER" id="PTHR40590">
    <property type="entry name" value="CYTOPLASMIC PROTEIN-RELATED"/>
    <property type="match status" value="1"/>
</dbReference>
<feature type="chain" id="PRO_5038842160" description="TraB/GumN family protein" evidence="2">
    <location>
        <begin position="19"/>
        <end position="310"/>
    </location>
</feature>
<dbReference type="RefSeq" id="WP_188387958.1">
    <property type="nucleotide sequence ID" value="NZ_BMFK01000001.1"/>
</dbReference>
<dbReference type="PANTHER" id="PTHR40590:SF1">
    <property type="entry name" value="CYTOPLASMIC PROTEIN"/>
    <property type="match status" value="1"/>
</dbReference>
<comment type="caution">
    <text evidence="3">The sequence shown here is derived from an EMBL/GenBank/DDBJ whole genome shotgun (WGS) entry which is preliminary data.</text>
</comment>
<proteinExistence type="predicted"/>
<dbReference type="InterPro" id="IPR047111">
    <property type="entry name" value="YbaP-like"/>
</dbReference>
<sequence>MKHIIKLLFSLFTILLLAVGCSSEPKETSTPKEPAKKQETEEKSATSSLKPLLWEVKHGDATVYLFGTKHLGKPEYYPLPSFVNDAFTSSDTLVTEIIEEANMENKLLDFMYKNGETVESHISPETATHIKKRAEEYGIDYNMLKIMNPEMIGITFTQMSYMAAGYSPDFGLDSYFTEEAKKTEKKHVALETMDSQLELLYNQYTKNEAEQELMKIKSKEEAIAEVKEFAANYLEGNEEALMKEIIESSNEEQYKSVVYDRNINMTKKVEEYLKTDKTYFVAVGAAHVIGKDGMVAMLKEKGYSPMKVEK</sequence>
<name>A0A917AQY7_9BACI</name>
<feature type="signal peptide" evidence="2">
    <location>
        <begin position="1"/>
        <end position="18"/>
    </location>
</feature>
<evidence type="ECO:0000256" key="1">
    <source>
        <dbReference type="SAM" id="MobiDB-lite"/>
    </source>
</evidence>
<protein>
    <recommendedName>
        <fullName evidence="5">TraB/GumN family protein</fullName>
    </recommendedName>
</protein>
<keyword evidence="2" id="KW-0732">Signal</keyword>
<keyword evidence="4" id="KW-1185">Reference proteome</keyword>
<evidence type="ECO:0000313" key="3">
    <source>
        <dbReference type="EMBL" id="GGE67722.1"/>
    </source>
</evidence>
<accession>A0A917AQY7</accession>
<dbReference type="InterPro" id="IPR002816">
    <property type="entry name" value="TraB/PrgY/GumN_fam"/>
</dbReference>
<gene>
    <name evidence="3" type="ORF">GCM10007140_17250</name>
</gene>
<reference evidence="3" key="2">
    <citation type="submission" date="2020-09" db="EMBL/GenBank/DDBJ databases">
        <authorList>
            <person name="Sun Q."/>
            <person name="Zhou Y."/>
        </authorList>
    </citation>
    <scope>NUCLEOTIDE SEQUENCE</scope>
    <source>
        <strain evidence="3">CGMCC 1.12698</strain>
    </source>
</reference>
<dbReference type="Pfam" id="PF01963">
    <property type="entry name" value="TraB_PrgY_gumN"/>
    <property type="match status" value="1"/>
</dbReference>
<dbReference type="EMBL" id="BMFK01000001">
    <property type="protein sequence ID" value="GGE67722.1"/>
    <property type="molecule type" value="Genomic_DNA"/>
</dbReference>
<evidence type="ECO:0000313" key="4">
    <source>
        <dbReference type="Proteomes" id="UP000605259"/>
    </source>
</evidence>
<evidence type="ECO:0000256" key="2">
    <source>
        <dbReference type="SAM" id="SignalP"/>
    </source>
</evidence>
<dbReference type="Proteomes" id="UP000605259">
    <property type="component" value="Unassembled WGS sequence"/>
</dbReference>
<evidence type="ECO:0008006" key="5">
    <source>
        <dbReference type="Google" id="ProtNLM"/>
    </source>
</evidence>
<dbReference type="CDD" id="cd14789">
    <property type="entry name" value="Tiki"/>
    <property type="match status" value="1"/>
</dbReference>
<feature type="region of interest" description="Disordered" evidence="1">
    <location>
        <begin position="24"/>
        <end position="44"/>
    </location>
</feature>